<dbReference type="RefSeq" id="WP_181557464.1">
    <property type="nucleotide sequence ID" value="NZ_CP064060.1"/>
</dbReference>
<feature type="domain" description="ABC transporter" evidence="5">
    <location>
        <begin position="9"/>
        <end position="228"/>
    </location>
</feature>
<reference evidence="6 7" key="1">
    <citation type="submission" date="2020-07" db="EMBL/GenBank/DDBJ databases">
        <title>Genomic Encyclopedia of Type Strains, Phase IV (KMG-IV): sequencing the most valuable type-strain genomes for metagenomic binning, comparative biology and taxonomic classification.</title>
        <authorList>
            <person name="Goeker M."/>
        </authorList>
    </citation>
    <scope>NUCLEOTIDE SEQUENCE [LARGE SCALE GENOMIC DNA]</scope>
    <source>
        <strain evidence="6 7">DSM 15730</strain>
    </source>
</reference>
<dbReference type="EMBL" id="JACDUT010000018">
    <property type="protein sequence ID" value="MBA2876797.1"/>
    <property type="molecule type" value="Genomic_DNA"/>
</dbReference>
<dbReference type="PROSITE" id="PS00211">
    <property type="entry name" value="ABC_TRANSPORTER_1"/>
    <property type="match status" value="1"/>
</dbReference>
<organism evidence="6 7">
    <name type="scientific">Thermaerobacillus caldiproteolyticus</name>
    <dbReference type="NCBI Taxonomy" id="247480"/>
    <lineage>
        <taxon>Bacteria</taxon>
        <taxon>Bacillati</taxon>
        <taxon>Bacillota</taxon>
        <taxon>Bacilli</taxon>
        <taxon>Bacillales</taxon>
        <taxon>Anoxybacillaceae</taxon>
        <taxon>Thermaerobacillus</taxon>
    </lineage>
</organism>
<sequence length="228" mass="25177">MNGHNDSAVKIVNLSKEIKGHKILKDIHLEISRGKICGIVGRNGSGKTMLFKVIAGLIRPTSGIIEIFGNPITSGKFPKNIGLLLDKNGLLPHYSGLENLKLLASINNIISLEEIKKTLEIVGLDPEDKRPTKYYSLGMKQRLGIAQAIMEKPSLLILDEPMNGLDEDGVADIRNLIKNLKRQNVTILLSSHNSEDINLLCDEVYKMDKGCLSAFNNLNENNLQKSPK</sequence>
<evidence type="ECO:0000313" key="7">
    <source>
        <dbReference type="Proteomes" id="UP000523087"/>
    </source>
</evidence>
<dbReference type="InterPro" id="IPR027417">
    <property type="entry name" value="P-loop_NTPase"/>
</dbReference>
<dbReference type="GO" id="GO:0005524">
    <property type="term" value="F:ATP binding"/>
    <property type="evidence" value="ECO:0007669"/>
    <property type="project" value="UniProtKB-KW"/>
</dbReference>
<keyword evidence="2" id="KW-0813">Transport</keyword>
<dbReference type="InterPro" id="IPR017871">
    <property type="entry name" value="ABC_transporter-like_CS"/>
</dbReference>
<keyword evidence="7" id="KW-1185">Reference proteome</keyword>
<proteinExistence type="inferred from homology"/>
<comment type="similarity">
    <text evidence="1">Belongs to the ABC transporter superfamily.</text>
</comment>
<dbReference type="Pfam" id="PF00005">
    <property type="entry name" value="ABC_tran"/>
    <property type="match status" value="1"/>
</dbReference>
<accession>A0A7V9Z9Z7</accession>
<protein>
    <submittedName>
        <fullName evidence="6">ABC-2 type transport system ATP-binding protein</fullName>
    </submittedName>
</protein>
<keyword evidence="3" id="KW-0547">Nucleotide-binding</keyword>
<dbReference type="Gene3D" id="3.40.50.300">
    <property type="entry name" value="P-loop containing nucleotide triphosphate hydrolases"/>
    <property type="match status" value="1"/>
</dbReference>
<dbReference type="PROSITE" id="PS50893">
    <property type="entry name" value="ABC_TRANSPORTER_2"/>
    <property type="match status" value="1"/>
</dbReference>
<evidence type="ECO:0000256" key="1">
    <source>
        <dbReference type="ARBA" id="ARBA00005417"/>
    </source>
</evidence>
<name>A0A7V9Z9Z7_9BACL</name>
<dbReference type="SMART" id="SM00382">
    <property type="entry name" value="AAA"/>
    <property type="match status" value="1"/>
</dbReference>
<dbReference type="PANTHER" id="PTHR43335:SF4">
    <property type="entry name" value="ABC TRANSPORTER, ATP-BINDING PROTEIN"/>
    <property type="match status" value="1"/>
</dbReference>
<dbReference type="SUPFAM" id="SSF52540">
    <property type="entry name" value="P-loop containing nucleoside triphosphate hydrolases"/>
    <property type="match status" value="1"/>
</dbReference>
<dbReference type="Proteomes" id="UP000523087">
    <property type="component" value="Unassembled WGS sequence"/>
</dbReference>
<dbReference type="InterPro" id="IPR003593">
    <property type="entry name" value="AAA+_ATPase"/>
</dbReference>
<evidence type="ECO:0000313" key="6">
    <source>
        <dbReference type="EMBL" id="MBA2876797.1"/>
    </source>
</evidence>
<evidence type="ECO:0000259" key="5">
    <source>
        <dbReference type="PROSITE" id="PS50893"/>
    </source>
</evidence>
<evidence type="ECO:0000256" key="4">
    <source>
        <dbReference type="ARBA" id="ARBA00022840"/>
    </source>
</evidence>
<comment type="caution">
    <text evidence="6">The sequence shown here is derived from an EMBL/GenBank/DDBJ whole genome shotgun (WGS) entry which is preliminary data.</text>
</comment>
<keyword evidence="4 6" id="KW-0067">ATP-binding</keyword>
<gene>
    <name evidence="6" type="ORF">HNR31_003619</name>
</gene>
<dbReference type="InterPro" id="IPR003439">
    <property type="entry name" value="ABC_transporter-like_ATP-bd"/>
</dbReference>
<dbReference type="PANTHER" id="PTHR43335">
    <property type="entry name" value="ABC TRANSPORTER, ATP-BINDING PROTEIN"/>
    <property type="match status" value="1"/>
</dbReference>
<dbReference type="AlphaFoldDB" id="A0A7V9Z9Z7"/>
<dbReference type="GO" id="GO:0016887">
    <property type="term" value="F:ATP hydrolysis activity"/>
    <property type="evidence" value="ECO:0007669"/>
    <property type="project" value="InterPro"/>
</dbReference>
<evidence type="ECO:0000256" key="2">
    <source>
        <dbReference type="ARBA" id="ARBA00022448"/>
    </source>
</evidence>
<evidence type="ECO:0000256" key="3">
    <source>
        <dbReference type="ARBA" id="ARBA00022741"/>
    </source>
</evidence>